<evidence type="ECO:0000256" key="7">
    <source>
        <dbReference type="RuleBase" id="RU004432"/>
    </source>
</evidence>
<name>A0A3N4GL16_9LACT</name>
<dbReference type="OrthoDB" id="9803641at2"/>
<dbReference type="InterPro" id="IPR003959">
    <property type="entry name" value="ATPase_AAA_core"/>
</dbReference>
<dbReference type="PROSITE" id="PS00870">
    <property type="entry name" value="CLPAB_1"/>
    <property type="match status" value="1"/>
</dbReference>
<comment type="similarity">
    <text evidence="7">Belongs to the ClpA/ClpB family.</text>
</comment>
<dbReference type="RefSeq" id="WP_123780516.1">
    <property type="nucleotide sequence ID" value="NZ_RKMG01000020.1"/>
</dbReference>
<feature type="compositionally biased region" description="Polar residues" evidence="8">
    <location>
        <begin position="158"/>
        <end position="179"/>
    </location>
</feature>
<dbReference type="CDD" id="cd00009">
    <property type="entry name" value="AAA"/>
    <property type="match status" value="1"/>
</dbReference>
<protein>
    <submittedName>
        <fullName evidence="10">ATP-dependent Clp protease ATP-binding subunit</fullName>
    </submittedName>
</protein>
<evidence type="ECO:0000256" key="2">
    <source>
        <dbReference type="ARBA" id="ARBA00022741"/>
    </source>
</evidence>
<dbReference type="SUPFAM" id="SSF52540">
    <property type="entry name" value="P-loop containing nucleoside triphosphate hydrolases"/>
    <property type="match status" value="2"/>
</dbReference>
<comment type="function">
    <text evidence="5">Part of a stress-induced multi-chaperone system, it is involved in the recovery of the cell from heat-induced damage, in cooperation with DnaK, DnaJ and GrpE. Acts before DnaK, in the processing of protein aggregates. Protein binding stimulates the ATPase activity; ATP hydrolysis unfolds the denatured protein aggregates, which probably helps expose new hydrophobic binding sites on the surface of ClpB-bound aggregates, contributing to the solubilization and refolding of denatured protein aggregates by DnaK.</text>
</comment>
<dbReference type="Gene3D" id="4.10.860.10">
    <property type="entry name" value="UVR domain"/>
    <property type="match status" value="1"/>
</dbReference>
<evidence type="ECO:0000256" key="1">
    <source>
        <dbReference type="ARBA" id="ARBA00022737"/>
    </source>
</evidence>
<dbReference type="GO" id="GO:0005524">
    <property type="term" value="F:ATP binding"/>
    <property type="evidence" value="ECO:0007669"/>
    <property type="project" value="UniProtKB-KW"/>
</dbReference>
<dbReference type="InterPro" id="IPR001270">
    <property type="entry name" value="ClpA/B"/>
</dbReference>
<dbReference type="PROSITE" id="PS51903">
    <property type="entry name" value="CLP_R"/>
    <property type="match status" value="1"/>
</dbReference>
<dbReference type="GO" id="GO:0006508">
    <property type="term" value="P:proteolysis"/>
    <property type="evidence" value="ECO:0007669"/>
    <property type="project" value="UniProtKB-KW"/>
</dbReference>
<dbReference type="Proteomes" id="UP000273977">
    <property type="component" value="Unassembled WGS sequence"/>
</dbReference>
<feature type="region of interest" description="Disordered" evidence="8">
    <location>
        <begin position="150"/>
        <end position="179"/>
    </location>
</feature>
<dbReference type="AlphaFoldDB" id="A0A3N4GL16"/>
<dbReference type="EMBL" id="RKMG01000020">
    <property type="protein sequence ID" value="RPA59370.1"/>
    <property type="molecule type" value="Genomic_DNA"/>
</dbReference>
<dbReference type="Gene3D" id="3.40.50.300">
    <property type="entry name" value="P-loop containing nucleotide triphosphate hydrolases"/>
    <property type="match status" value="2"/>
</dbReference>
<keyword evidence="11" id="KW-1185">Reference proteome</keyword>
<keyword evidence="1 6" id="KW-0677">Repeat</keyword>
<dbReference type="SUPFAM" id="SSF81923">
    <property type="entry name" value="Double Clp-N motif"/>
    <property type="match status" value="1"/>
</dbReference>
<dbReference type="PANTHER" id="PTHR11638:SF18">
    <property type="entry name" value="HEAT SHOCK PROTEIN 104"/>
    <property type="match status" value="1"/>
</dbReference>
<keyword evidence="10" id="KW-0378">Hydrolase</keyword>
<dbReference type="InterPro" id="IPR041546">
    <property type="entry name" value="ClpA/ClpB_AAA_lid"/>
</dbReference>
<evidence type="ECO:0000256" key="4">
    <source>
        <dbReference type="ARBA" id="ARBA00023186"/>
    </source>
</evidence>
<dbReference type="Pfam" id="PF00004">
    <property type="entry name" value="AAA"/>
    <property type="match status" value="1"/>
</dbReference>
<dbReference type="GO" id="GO:0005737">
    <property type="term" value="C:cytoplasm"/>
    <property type="evidence" value="ECO:0007669"/>
    <property type="project" value="TreeGrafter"/>
</dbReference>
<keyword evidence="4 7" id="KW-0143">Chaperone</keyword>
<dbReference type="SMART" id="SM01086">
    <property type="entry name" value="ClpB_D2-small"/>
    <property type="match status" value="1"/>
</dbReference>
<evidence type="ECO:0000313" key="11">
    <source>
        <dbReference type="Proteomes" id="UP000273977"/>
    </source>
</evidence>
<evidence type="ECO:0000256" key="8">
    <source>
        <dbReference type="SAM" id="MobiDB-lite"/>
    </source>
</evidence>
<dbReference type="GO" id="GO:0034605">
    <property type="term" value="P:cellular response to heat"/>
    <property type="evidence" value="ECO:0007669"/>
    <property type="project" value="TreeGrafter"/>
</dbReference>
<dbReference type="SMART" id="SM00382">
    <property type="entry name" value="AAA"/>
    <property type="match status" value="2"/>
</dbReference>
<dbReference type="PRINTS" id="PR00300">
    <property type="entry name" value="CLPPROTEASEA"/>
</dbReference>
<evidence type="ECO:0000313" key="10">
    <source>
        <dbReference type="EMBL" id="RPA59370.1"/>
    </source>
</evidence>
<sequence length="846" mass="94557">MSEIYTEKAKQALLYAAEEAKQFRHKAIGTEHLLLGLYREPEGIAHNVLVNHLPSYDAVREEVEFVIGYGQDEADENPIELSRLVYSPRSRKVLYIAGEEAQRQQVTLVGTEHILLSLIADQVLAVRILKNLDVDIEKLRKDIYRAIGQRPPVRNRNNEANNPQQAARGSKRPQSATPTLDSLTRDLTAQARNGQLDAVVGRKKELRRVMQVLSRRTKNNPVLVGEPGVGKTAIAEAVAIAIANNDVASTLANKRVVSLDVGSLVAGTKYRGEFEDRVKNLLEETEKDGNIILFIDELHSLIGAGAAEGAIDASNLMKPALARGHVQVIGATTLNEYQKYIEKDAALERRFAKVMVEEPSEADAIEILKGIRKDYEKFHRVAITDEAIEASVRLGSRYIADRFLPDKAIDIMDEAAATARLDHGDKDTRHQTIAGIRAQVMDLENLKKHYVNTQEFEKAAEVHQQQQALTQQVFDLHNKPQVEEDTNYDLEIGAKEVAEIVGMWTGVPVQQLTQSENQQLLHLEDELHKRVKGQDEAVKSVSRAVRRARSGIKNPNRPIGSFMFLGPTGVGKTELAKALASEMFGSEKHMIRLDMSEYMEKYSTSRMIGSAPGYVGYDEGGQLTEQVRQQPYSVILFDEIEKAHPDVFNMLLQVLDDGYITDSKGRKVDFRNTVMIMTSNLGATAIRDEKTLGFGAKQATEDHAEMDSRIRKELKLAFRPEFLNRVDEIITFHTLSEEQIIEIVQKFTAALSDLLAEQGVKLRVTQAANKEIASKGFDKEYGARPLRRVIQQKVEDPIAEMLIAGRIQADDVVTVGARQGELYIRVKHPDGQEDTDDVKDLIKSAK</sequence>
<reference evidence="10 11" key="1">
    <citation type="submission" date="2018-11" db="EMBL/GenBank/DDBJ databases">
        <title>Aerococcus sp. SJQ22, whole genome shotgun sequence.</title>
        <authorList>
            <person name="Sun L."/>
            <person name="Gao X."/>
            <person name="Chen W."/>
            <person name="Huang K."/>
        </authorList>
    </citation>
    <scope>NUCLEOTIDE SEQUENCE [LARGE SCALE GENOMIC DNA]</scope>
    <source>
        <strain evidence="10 11">SJQ22</strain>
    </source>
</reference>
<dbReference type="FunFam" id="3.40.50.300:FF:000025">
    <property type="entry name" value="ATP-dependent Clp protease subunit"/>
    <property type="match status" value="1"/>
</dbReference>
<dbReference type="InterPro" id="IPR036628">
    <property type="entry name" value="Clp_N_dom_sf"/>
</dbReference>
<keyword evidence="3 7" id="KW-0067">ATP-binding</keyword>
<dbReference type="PROSITE" id="PS00871">
    <property type="entry name" value="CLPAB_2"/>
    <property type="match status" value="1"/>
</dbReference>
<evidence type="ECO:0000256" key="3">
    <source>
        <dbReference type="ARBA" id="ARBA00022840"/>
    </source>
</evidence>
<dbReference type="InterPro" id="IPR018368">
    <property type="entry name" value="ClpA/B_CS1"/>
</dbReference>
<dbReference type="InterPro" id="IPR050130">
    <property type="entry name" value="ClpA_ClpB"/>
</dbReference>
<gene>
    <name evidence="10" type="ORF">EF384_06755</name>
</gene>
<dbReference type="InterPro" id="IPR028299">
    <property type="entry name" value="ClpA/B_CS2"/>
</dbReference>
<evidence type="ECO:0000256" key="6">
    <source>
        <dbReference type="PROSITE-ProRule" id="PRU01251"/>
    </source>
</evidence>
<dbReference type="Pfam" id="PF10431">
    <property type="entry name" value="ClpB_D2-small"/>
    <property type="match status" value="1"/>
</dbReference>
<feature type="domain" description="Clp R" evidence="9">
    <location>
        <begin position="1"/>
        <end position="149"/>
    </location>
</feature>
<dbReference type="Pfam" id="PF17871">
    <property type="entry name" value="AAA_lid_9"/>
    <property type="match status" value="1"/>
</dbReference>
<keyword evidence="2 7" id="KW-0547">Nucleotide-binding</keyword>
<dbReference type="CDD" id="cd19499">
    <property type="entry name" value="RecA-like_ClpB_Hsp104-like"/>
    <property type="match status" value="1"/>
</dbReference>
<dbReference type="InterPro" id="IPR019489">
    <property type="entry name" value="Clp_ATPase_C"/>
</dbReference>
<evidence type="ECO:0000259" key="9">
    <source>
        <dbReference type="PROSITE" id="PS51903"/>
    </source>
</evidence>
<dbReference type="Pfam" id="PF02861">
    <property type="entry name" value="Clp_N"/>
    <property type="match status" value="2"/>
</dbReference>
<evidence type="ECO:0000256" key="5">
    <source>
        <dbReference type="ARBA" id="ARBA00025613"/>
    </source>
</evidence>
<dbReference type="InterPro" id="IPR004176">
    <property type="entry name" value="Clp_R_N"/>
</dbReference>
<dbReference type="FunFam" id="3.40.50.300:FF:000010">
    <property type="entry name" value="Chaperone clpB 1, putative"/>
    <property type="match status" value="1"/>
</dbReference>
<dbReference type="PANTHER" id="PTHR11638">
    <property type="entry name" value="ATP-DEPENDENT CLP PROTEASE"/>
    <property type="match status" value="1"/>
</dbReference>
<dbReference type="GO" id="GO:0016887">
    <property type="term" value="F:ATP hydrolysis activity"/>
    <property type="evidence" value="ECO:0007669"/>
    <property type="project" value="InterPro"/>
</dbReference>
<dbReference type="InterPro" id="IPR003593">
    <property type="entry name" value="AAA+_ATPase"/>
</dbReference>
<organism evidence="10 11">
    <name type="scientific">Aerococcus agrisoli</name>
    <dbReference type="NCBI Taxonomy" id="2487350"/>
    <lineage>
        <taxon>Bacteria</taxon>
        <taxon>Bacillati</taxon>
        <taxon>Bacillota</taxon>
        <taxon>Bacilli</taxon>
        <taxon>Lactobacillales</taxon>
        <taxon>Aerococcaceae</taxon>
        <taxon>Aerococcus</taxon>
    </lineage>
</organism>
<keyword evidence="10" id="KW-0645">Protease</keyword>
<dbReference type="InterPro" id="IPR027417">
    <property type="entry name" value="P-loop_NTPase"/>
</dbReference>
<dbReference type="Gene3D" id="1.10.1780.10">
    <property type="entry name" value="Clp, N-terminal domain"/>
    <property type="match status" value="2"/>
</dbReference>
<dbReference type="GO" id="GO:0008233">
    <property type="term" value="F:peptidase activity"/>
    <property type="evidence" value="ECO:0007669"/>
    <property type="project" value="UniProtKB-KW"/>
</dbReference>
<dbReference type="Gene3D" id="1.10.8.60">
    <property type="match status" value="2"/>
</dbReference>
<accession>A0A3N4GL16</accession>
<dbReference type="Pfam" id="PF07724">
    <property type="entry name" value="AAA_2"/>
    <property type="match status" value="1"/>
</dbReference>
<proteinExistence type="inferred from homology"/>
<comment type="caution">
    <text evidence="10">The sequence shown here is derived from an EMBL/GenBank/DDBJ whole genome shotgun (WGS) entry which is preliminary data.</text>
</comment>